<dbReference type="OrthoDB" id="5592979at2759"/>
<dbReference type="GO" id="GO:0005771">
    <property type="term" value="C:multivesicular body"/>
    <property type="evidence" value="ECO:0007669"/>
    <property type="project" value="TreeGrafter"/>
</dbReference>
<dbReference type="PANTHER" id="PTHR22761:SF10">
    <property type="entry name" value="GH13992P"/>
    <property type="match status" value="1"/>
</dbReference>
<accession>A0A177AC10</accession>
<dbReference type="AlphaFoldDB" id="A0A177AC10"/>
<feature type="region of interest" description="Disordered" evidence="6">
    <location>
        <begin position="1"/>
        <end position="21"/>
    </location>
</feature>
<evidence type="ECO:0000256" key="6">
    <source>
        <dbReference type="SAM" id="MobiDB-lite"/>
    </source>
</evidence>
<protein>
    <recommendedName>
        <fullName evidence="4">Vacuolar-sorting protein SNF7</fullName>
    </recommendedName>
    <alternativeName>
        <fullName evidence="5">Vacuolar protein-sorting-associated protein 32</fullName>
    </alternativeName>
</protein>
<reference evidence="7" key="1">
    <citation type="submission" date="2016-03" db="EMBL/GenBank/DDBJ databases">
        <title>Updated assembly of Pseudogymnoascus destructans, the fungus causing white-nose syndrome of bats.</title>
        <authorList>
            <person name="Palmer J.M."/>
            <person name="Drees K.P."/>
            <person name="Foster J.T."/>
            <person name="Lindner D.L."/>
        </authorList>
    </citation>
    <scope>NUCLEOTIDE SEQUENCE [LARGE SCALE GENOMIC DNA]</scope>
    <source>
        <strain evidence="7">20631-21</strain>
    </source>
</reference>
<feature type="region of interest" description="Disordered" evidence="6">
    <location>
        <begin position="195"/>
        <end position="226"/>
    </location>
</feature>
<evidence type="ECO:0000256" key="5">
    <source>
        <dbReference type="ARBA" id="ARBA00042586"/>
    </source>
</evidence>
<dbReference type="VEuPathDB" id="FungiDB:GMDG_04155"/>
<gene>
    <name evidence="7" type="primary">SNF7</name>
    <name evidence="7" type="ORF">VC83_06217</name>
</gene>
<dbReference type="GO" id="GO:0032511">
    <property type="term" value="P:late endosome to vacuole transport via multivesicular body sorting pathway"/>
    <property type="evidence" value="ECO:0007669"/>
    <property type="project" value="TreeGrafter"/>
</dbReference>
<dbReference type="GO" id="GO:0000815">
    <property type="term" value="C:ESCRT III complex"/>
    <property type="evidence" value="ECO:0007669"/>
    <property type="project" value="TreeGrafter"/>
</dbReference>
<evidence type="ECO:0000256" key="2">
    <source>
        <dbReference type="ARBA" id="ARBA00006190"/>
    </source>
</evidence>
<sequence>MSGMWGWFGGQSAQSRKDTPKNAILGLRSQLEMLQKRERHLQTQMDEQDGIARRSIATNKNAARAALKRKKQHEHTLDQTLAQISTLEQQIYSIEAANINRETLAAMERAGQAMKQIHGKLNIDVVDQTMEDLREQHALGEEIANAITNTPLGETIDESELDDELAEMEQEQLDDKMLKTGTVPVSDEIHRLPAAVNGELKNKQPARQEEDDEEEELRKLQAEMAM</sequence>
<dbReference type="EMBL" id="KV441395">
    <property type="protein sequence ID" value="OAF58952.1"/>
    <property type="molecule type" value="Genomic_DNA"/>
</dbReference>
<dbReference type="Gene3D" id="1.10.287.1060">
    <property type="entry name" value="ESAT-6-like"/>
    <property type="match status" value="1"/>
</dbReference>
<evidence type="ECO:0000256" key="4">
    <source>
        <dbReference type="ARBA" id="ARBA00040017"/>
    </source>
</evidence>
<dbReference type="GO" id="GO:0009898">
    <property type="term" value="C:cytoplasmic side of plasma membrane"/>
    <property type="evidence" value="ECO:0007669"/>
    <property type="project" value="TreeGrafter"/>
</dbReference>
<dbReference type="Proteomes" id="UP000077154">
    <property type="component" value="Unassembled WGS sequence"/>
</dbReference>
<dbReference type="GO" id="GO:0006900">
    <property type="term" value="P:vesicle budding from membrane"/>
    <property type="evidence" value="ECO:0007669"/>
    <property type="project" value="TreeGrafter"/>
</dbReference>
<evidence type="ECO:0000256" key="3">
    <source>
        <dbReference type="ARBA" id="ARBA00022753"/>
    </source>
</evidence>
<comment type="subcellular location">
    <subcellularLocation>
        <location evidence="1">Endosome</location>
    </subcellularLocation>
</comment>
<dbReference type="PANTHER" id="PTHR22761">
    <property type="entry name" value="CHARGED MULTIVESICULAR BODY PROTEIN"/>
    <property type="match status" value="1"/>
</dbReference>
<dbReference type="Pfam" id="PF03357">
    <property type="entry name" value="Snf7"/>
    <property type="match status" value="1"/>
</dbReference>
<organism evidence="7">
    <name type="scientific">Pseudogymnoascus destructans</name>
    <dbReference type="NCBI Taxonomy" id="655981"/>
    <lineage>
        <taxon>Eukaryota</taxon>
        <taxon>Fungi</taxon>
        <taxon>Dikarya</taxon>
        <taxon>Ascomycota</taxon>
        <taxon>Pezizomycotina</taxon>
        <taxon>Leotiomycetes</taxon>
        <taxon>Thelebolales</taxon>
        <taxon>Thelebolaceae</taxon>
        <taxon>Pseudogymnoascus</taxon>
    </lineage>
</organism>
<dbReference type="RefSeq" id="XP_024324236.1">
    <property type="nucleotide sequence ID" value="XM_024469820.1"/>
</dbReference>
<feature type="compositionally biased region" description="Basic and acidic residues" evidence="6">
    <location>
        <begin position="216"/>
        <end position="226"/>
    </location>
</feature>
<dbReference type="eggNOG" id="KOG1656">
    <property type="taxonomic scope" value="Eukaryota"/>
</dbReference>
<keyword evidence="3" id="KW-0967">Endosome</keyword>
<evidence type="ECO:0000256" key="1">
    <source>
        <dbReference type="ARBA" id="ARBA00004177"/>
    </source>
</evidence>
<name>A0A177AC10_9PEZI</name>
<comment type="similarity">
    <text evidence="2">Belongs to the SNF7 family.</text>
</comment>
<evidence type="ECO:0000313" key="7">
    <source>
        <dbReference type="EMBL" id="OAF58952.1"/>
    </source>
</evidence>
<dbReference type="InterPro" id="IPR005024">
    <property type="entry name" value="Snf7_fam"/>
</dbReference>
<dbReference type="GeneID" id="36289279"/>
<proteinExistence type="inferred from homology"/>